<keyword evidence="1" id="KW-0560">Oxidoreductase</keyword>
<comment type="caution">
    <text evidence="2">The sequence shown here is derived from an EMBL/GenBank/DDBJ whole genome shotgun (WGS) entry which is preliminary data.</text>
</comment>
<organism evidence="2 3">
    <name type="scientific">Penicillium citrinum</name>
    <dbReference type="NCBI Taxonomy" id="5077"/>
    <lineage>
        <taxon>Eukaryota</taxon>
        <taxon>Fungi</taxon>
        <taxon>Dikarya</taxon>
        <taxon>Ascomycota</taxon>
        <taxon>Pezizomycotina</taxon>
        <taxon>Eurotiomycetes</taxon>
        <taxon>Eurotiomycetidae</taxon>
        <taxon>Eurotiales</taxon>
        <taxon>Aspergillaceae</taxon>
        <taxon>Penicillium</taxon>
    </lineage>
</organism>
<keyword evidence="3" id="KW-1185">Reference proteome</keyword>
<proteinExistence type="predicted"/>
<dbReference type="GO" id="GO:0016491">
    <property type="term" value="F:oxidoreductase activity"/>
    <property type="evidence" value="ECO:0007669"/>
    <property type="project" value="UniProtKB-KW"/>
</dbReference>
<accession>A0A9W9NT58</accession>
<evidence type="ECO:0000313" key="3">
    <source>
        <dbReference type="Proteomes" id="UP001147733"/>
    </source>
</evidence>
<dbReference type="RefSeq" id="XP_056498141.1">
    <property type="nucleotide sequence ID" value="XM_056646590.1"/>
</dbReference>
<dbReference type="EMBL" id="JAPQKT010000007">
    <property type="protein sequence ID" value="KAJ5224169.1"/>
    <property type="molecule type" value="Genomic_DNA"/>
</dbReference>
<evidence type="ECO:0008006" key="4">
    <source>
        <dbReference type="Google" id="ProtNLM"/>
    </source>
</evidence>
<reference evidence="2" key="1">
    <citation type="submission" date="2022-11" db="EMBL/GenBank/DDBJ databases">
        <authorList>
            <person name="Petersen C."/>
        </authorList>
    </citation>
    <scope>NUCLEOTIDE SEQUENCE</scope>
    <source>
        <strain evidence="2">IBT 23319</strain>
    </source>
</reference>
<dbReference type="PANTHER" id="PTHR35870">
    <property type="entry name" value="PROTEIN, PUTATIVE (AFU_ORTHOLOGUE AFUA_5G03330)-RELATED"/>
    <property type="match status" value="1"/>
</dbReference>
<dbReference type="Pfam" id="PF14027">
    <property type="entry name" value="Questin_oxidase"/>
    <property type="match status" value="1"/>
</dbReference>
<protein>
    <recommendedName>
        <fullName evidence="4">Oxidoreductase AflY</fullName>
    </recommendedName>
</protein>
<name>A0A9W9NT58_PENCI</name>
<dbReference type="AlphaFoldDB" id="A0A9W9NT58"/>
<reference evidence="2" key="2">
    <citation type="journal article" date="2023" name="IMA Fungus">
        <title>Comparative genomic study of the Penicillium genus elucidates a diverse pangenome and 15 lateral gene transfer events.</title>
        <authorList>
            <person name="Petersen C."/>
            <person name="Sorensen T."/>
            <person name="Nielsen M.R."/>
            <person name="Sondergaard T.E."/>
            <person name="Sorensen J.L."/>
            <person name="Fitzpatrick D.A."/>
            <person name="Frisvad J.C."/>
            <person name="Nielsen K.L."/>
        </authorList>
    </citation>
    <scope>NUCLEOTIDE SEQUENCE</scope>
    <source>
        <strain evidence="2">IBT 23319</strain>
    </source>
</reference>
<dbReference type="Proteomes" id="UP001147733">
    <property type="component" value="Unassembled WGS sequence"/>
</dbReference>
<dbReference type="OrthoDB" id="10004862at2759"/>
<dbReference type="InterPro" id="IPR025337">
    <property type="entry name" value="Questin_oxidase-like"/>
</dbReference>
<evidence type="ECO:0000256" key="1">
    <source>
        <dbReference type="ARBA" id="ARBA00023002"/>
    </source>
</evidence>
<gene>
    <name evidence="2" type="ORF">N7469_007672</name>
</gene>
<dbReference type="GeneID" id="81385757"/>
<sequence>METCNNINIRTGTPSMGVFQSRPLATLAASKVSDLLQSNHDNHHIYIHNFGLHNHILHHLLALYPLGANPQQLDDAYNFAIASQRPTRPPNTRFVSDLANPIKFRECLGDEKHYEDFFMFFQKEIATKGLHDTIYQYLFNGDEMAEDMLRRFFSGFLHSPIHLGYAIEFSQPLVVAEALALTAIHDSEFGEALAMAEVIAKQSPESKGLVELQQMIYTNSKLRSAMRYEHGSFQIRDGLLANAKDEFLHTLGLWKVKPDDLNEKTAESLNSTIYWTTLAQRPRKQIRFDFFLMHSITAGSLWPALNSASWISSETKCRLLEWKGRSDLMLYCQSGAPQLHPQELISYRPNFPSGWPEIFQRACVYRDDGHLAKFIRAIATANDNIRPFARNRRFKIKSEQEFLTIAHMVIDSAEDFNQNSANSEVTMICAKYGYPRLMSHEIQRVTARWPRHVGFAESWFHVPARKPHLPAQL</sequence>
<dbReference type="PANTHER" id="PTHR35870:SF1">
    <property type="entry name" value="PROTEIN, PUTATIVE (AFU_ORTHOLOGUE AFUA_5G03330)-RELATED"/>
    <property type="match status" value="1"/>
</dbReference>
<evidence type="ECO:0000313" key="2">
    <source>
        <dbReference type="EMBL" id="KAJ5224169.1"/>
    </source>
</evidence>